<accession>A0A7G9Z3T8</accession>
<feature type="domain" description="FAD-binding PCMH-type" evidence="9">
    <location>
        <begin position="70"/>
        <end position="241"/>
    </location>
</feature>
<dbReference type="PROSITE" id="PS51379">
    <property type="entry name" value="4FE4S_FER_2"/>
    <property type="match status" value="1"/>
</dbReference>
<dbReference type="InterPro" id="IPR009051">
    <property type="entry name" value="Helical_ferredxn"/>
</dbReference>
<dbReference type="GO" id="GO:0071949">
    <property type="term" value="F:FAD binding"/>
    <property type="evidence" value="ECO:0007669"/>
    <property type="project" value="InterPro"/>
</dbReference>
<dbReference type="InterPro" id="IPR016171">
    <property type="entry name" value="Vanillyl_alc_oxidase_C-sub2"/>
</dbReference>
<dbReference type="PROSITE" id="PS51387">
    <property type="entry name" value="FAD_PCMH"/>
    <property type="match status" value="1"/>
</dbReference>
<keyword evidence="6" id="KW-0560">Oxidoreductase</keyword>
<dbReference type="InterPro" id="IPR016169">
    <property type="entry name" value="FAD-bd_PCMH_sub2"/>
</dbReference>
<dbReference type="SUPFAM" id="SSF55103">
    <property type="entry name" value="FAD-linked oxidases, C-terminal domain"/>
    <property type="match status" value="1"/>
</dbReference>
<dbReference type="InterPro" id="IPR016164">
    <property type="entry name" value="FAD-linked_Oxase-like_C"/>
</dbReference>
<name>A0A7G9Z3T8_9EURY</name>
<evidence type="ECO:0000256" key="6">
    <source>
        <dbReference type="ARBA" id="ARBA00023002"/>
    </source>
</evidence>
<feature type="domain" description="4Fe-4S ferredoxin-type" evidence="8">
    <location>
        <begin position="517"/>
        <end position="547"/>
    </location>
</feature>
<dbReference type="Pfam" id="PF01565">
    <property type="entry name" value="FAD_binding_4"/>
    <property type="match status" value="1"/>
</dbReference>
<evidence type="ECO:0000259" key="8">
    <source>
        <dbReference type="PROSITE" id="PS51379"/>
    </source>
</evidence>
<dbReference type="Gene3D" id="1.10.1060.10">
    <property type="entry name" value="Alpha-helical ferredoxin"/>
    <property type="match status" value="1"/>
</dbReference>
<reference evidence="10" key="1">
    <citation type="submission" date="2020-06" db="EMBL/GenBank/DDBJ databases">
        <title>Unique genomic features of the anaerobic methanotrophic archaea.</title>
        <authorList>
            <person name="Chadwick G.L."/>
            <person name="Skennerton C.T."/>
            <person name="Laso-Perez R."/>
            <person name="Leu A.O."/>
            <person name="Speth D.R."/>
            <person name="Yu H."/>
            <person name="Morgan-Lang C."/>
            <person name="Hatzenpichler R."/>
            <person name="Goudeau D."/>
            <person name="Malmstrom R."/>
            <person name="Brazelton W.J."/>
            <person name="Woyke T."/>
            <person name="Hallam S.J."/>
            <person name="Tyson G.W."/>
            <person name="Wegener G."/>
            <person name="Boetius A."/>
            <person name="Orphan V."/>
        </authorList>
    </citation>
    <scope>NUCLEOTIDE SEQUENCE</scope>
</reference>
<gene>
    <name evidence="10" type="ORF">PADEGAKA_00024</name>
</gene>
<dbReference type="InterPro" id="IPR004113">
    <property type="entry name" value="FAD-bd_oxidored_4_C"/>
</dbReference>
<keyword evidence="5" id="KW-0809">Transit peptide</keyword>
<evidence type="ECO:0000256" key="2">
    <source>
        <dbReference type="ARBA" id="ARBA00008000"/>
    </source>
</evidence>
<dbReference type="SUPFAM" id="SSF46548">
    <property type="entry name" value="alpha-helical ferredoxin"/>
    <property type="match status" value="1"/>
</dbReference>
<dbReference type="InterPro" id="IPR017900">
    <property type="entry name" value="4Fe4S_Fe_S_CS"/>
</dbReference>
<evidence type="ECO:0000256" key="3">
    <source>
        <dbReference type="ARBA" id="ARBA00022630"/>
    </source>
</evidence>
<dbReference type="GO" id="GO:0004458">
    <property type="term" value="F:D-lactate dehydrogenase (cytochrome) activity"/>
    <property type="evidence" value="ECO:0007669"/>
    <property type="project" value="UniProtKB-EC"/>
</dbReference>
<dbReference type="GO" id="GO:0008720">
    <property type="term" value="F:D-lactate dehydrogenase (NAD+) activity"/>
    <property type="evidence" value="ECO:0007669"/>
    <property type="project" value="TreeGrafter"/>
</dbReference>
<dbReference type="Gene3D" id="3.30.465.10">
    <property type="match status" value="1"/>
</dbReference>
<dbReference type="PROSITE" id="PS00198">
    <property type="entry name" value="4FE4S_FER_1"/>
    <property type="match status" value="1"/>
</dbReference>
<dbReference type="Pfam" id="PF02913">
    <property type="entry name" value="FAD-oxidase_C"/>
    <property type="match status" value="1"/>
</dbReference>
<dbReference type="GO" id="GO:1903457">
    <property type="term" value="P:lactate catabolic process"/>
    <property type="evidence" value="ECO:0007669"/>
    <property type="project" value="TreeGrafter"/>
</dbReference>
<comment type="cofactor">
    <cofactor evidence="1">
        <name>FAD</name>
        <dbReference type="ChEBI" id="CHEBI:57692"/>
    </cofactor>
</comment>
<dbReference type="InterPro" id="IPR036318">
    <property type="entry name" value="FAD-bd_PCMH-like_sf"/>
</dbReference>
<evidence type="ECO:0000256" key="1">
    <source>
        <dbReference type="ARBA" id="ARBA00001974"/>
    </source>
</evidence>
<dbReference type="InterPro" id="IPR006094">
    <property type="entry name" value="Oxid_FAD_bind_N"/>
</dbReference>
<dbReference type="PANTHER" id="PTHR11748">
    <property type="entry name" value="D-LACTATE DEHYDROGENASE"/>
    <property type="match status" value="1"/>
</dbReference>
<evidence type="ECO:0000256" key="5">
    <source>
        <dbReference type="ARBA" id="ARBA00022946"/>
    </source>
</evidence>
<dbReference type="Pfam" id="PF13183">
    <property type="entry name" value="Fer4_8"/>
    <property type="match status" value="1"/>
</dbReference>
<sequence length="657" mass="74711">MGVEGVFRSVVIAYDLGFPTRAYTKGSMAENVKTRIEELVGDDARIIEGNFERELYSRDIGEVPFAKRLFDTTPELVIQPKSVDTLKKIVRFANDEKVALFPRGSASSGLGGVVPTVKGIVLDLSFMNKIVALNSEKETIKVQTGVRWSEIEDFLKPENLSLRAYPSSFFSSVGGWIATGGYGIGSYRFGHLKYQIESIEVMFPSGEVKSIHSEEEEFARFFGTEGQFGIFLTATLKLRKKPKKSLPHLVYFESAEDAFDFIRGMIKEELKPNHIKYLDASHLEEVNTFLDEDLFKLKEAVLVEFEEEEEEVKFYDFSEGRGIFAEDYLSNYIWHERLFPMKKRSGKPTPLACELIIPIENAVSYIKVVKRITERCWMNIHVESHIVGKDKALLILTHLCDVREPKAYLAHISLIPVLTRLGIKFGGVPYGVGIWNTPFIKDKCEKQRLKIYKAYKKEVDPRNILNPHKFFAVKTKMANILGITFKPPLFRLLIHLATLTTPIFGKITSPKEEFKEESVLAKTVYSCIKCGSCAAVCPAYLVTNEEAVIPKNKLYLAKKLLAGEEISKTDSDKIFLCTHCEMCRAVCQNDLDLVTAWTELEKLLESKFGAPEEAIRDFVSTMESSEDYWRFVYKPFFQKESFTKETVNTDILSFYGG</sequence>
<dbReference type="GO" id="GO:0051536">
    <property type="term" value="F:iron-sulfur cluster binding"/>
    <property type="evidence" value="ECO:0007669"/>
    <property type="project" value="InterPro"/>
</dbReference>
<dbReference type="EMBL" id="MT631598">
    <property type="protein sequence ID" value="QNO54922.1"/>
    <property type="molecule type" value="Genomic_DNA"/>
</dbReference>
<evidence type="ECO:0000259" key="9">
    <source>
        <dbReference type="PROSITE" id="PS51387"/>
    </source>
</evidence>
<dbReference type="AlphaFoldDB" id="A0A7G9Z3T8"/>
<dbReference type="EC" id="1.1.2.4" evidence="7"/>
<dbReference type="Gene3D" id="1.10.45.10">
    <property type="entry name" value="Vanillyl-alcohol Oxidase, Chain A, domain 4"/>
    <property type="match status" value="1"/>
</dbReference>
<dbReference type="PANTHER" id="PTHR11748:SF111">
    <property type="entry name" value="D-LACTATE DEHYDROGENASE, MITOCHONDRIAL-RELATED"/>
    <property type="match status" value="1"/>
</dbReference>
<keyword evidence="3" id="KW-0285">Flavoprotein</keyword>
<protein>
    <recommendedName>
        <fullName evidence="7">D-lactate dehydrogenase (cytochrome)</fullName>
        <ecNumber evidence="7">1.1.2.4</ecNumber>
    </recommendedName>
</protein>
<proteinExistence type="inferred from homology"/>
<dbReference type="SUPFAM" id="SSF56176">
    <property type="entry name" value="FAD-binding/transporter-associated domain-like"/>
    <property type="match status" value="1"/>
</dbReference>
<dbReference type="InterPro" id="IPR016166">
    <property type="entry name" value="FAD-bd_PCMH"/>
</dbReference>
<organism evidence="10">
    <name type="scientific">Candidatus Methanophaga sp. ANME-1 ERB7</name>
    <dbReference type="NCBI Taxonomy" id="2759913"/>
    <lineage>
        <taxon>Archaea</taxon>
        <taxon>Methanobacteriati</taxon>
        <taxon>Methanobacteriota</taxon>
        <taxon>Stenosarchaea group</taxon>
        <taxon>Methanomicrobia</taxon>
        <taxon>Candidatus Methanophagales</taxon>
        <taxon>Candidatus Methanophagaceae</taxon>
        <taxon>Candidatus Methanophaga</taxon>
    </lineage>
</organism>
<evidence type="ECO:0000256" key="7">
    <source>
        <dbReference type="ARBA" id="ARBA00038897"/>
    </source>
</evidence>
<comment type="similarity">
    <text evidence="2">Belongs to the FAD-binding oxidoreductase/transferase type 4 family.</text>
</comment>
<evidence type="ECO:0000313" key="10">
    <source>
        <dbReference type="EMBL" id="QNO54922.1"/>
    </source>
</evidence>
<keyword evidence="4" id="KW-0274">FAD</keyword>
<evidence type="ECO:0000256" key="4">
    <source>
        <dbReference type="ARBA" id="ARBA00022827"/>
    </source>
</evidence>
<dbReference type="InterPro" id="IPR017896">
    <property type="entry name" value="4Fe4S_Fe-S-bd"/>
</dbReference>